<evidence type="ECO:0000313" key="1">
    <source>
        <dbReference type="EMBL" id="THH05782.1"/>
    </source>
</evidence>
<dbReference type="Proteomes" id="UP000308199">
    <property type="component" value="Unassembled WGS sequence"/>
</dbReference>
<gene>
    <name evidence="1" type="ORF">EW145_g4540</name>
</gene>
<accession>A0A4S4L342</accession>
<dbReference type="InterPro" id="IPR032675">
    <property type="entry name" value="LRR_dom_sf"/>
</dbReference>
<evidence type="ECO:0008006" key="3">
    <source>
        <dbReference type="Google" id="ProtNLM"/>
    </source>
</evidence>
<sequence>MGFDASLSSLDICPEPYIDTSYNDSSKWSSDLHEGVLEHVLMLLPGLLGLHIRNCMKLDHATVFRLLSHTPLLESLSVTTWENPSTLCTSFAGLSSLRNLYIDTRNALLPASVQPLWSNIIAHTKSTHAPLSSLTLRLSEKLIITSAMIDEILDAHADTLTALRFIKCVIDIASVKQICQRCKNLEKLATHVPVKDLVSTASKH</sequence>
<evidence type="ECO:0000313" key="2">
    <source>
        <dbReference type="Proteomes" id="UP000308199"/>
    </source>
</evidence>
<organism evidence="1 2">
    <name type="scientific">Phellinidium pouzarii</name>
    <dbReference type="NCBI Taxonomy" id="167371"/>
    <lineage>
        <taxon>Eukaryota</taxon>
        <taxon>Fungi</taxon>
        <taxon>Dikarya</taxon>
        <taxon>Basidiomycota</taxon>
        <taxon>Agaricomycotina</taxon>
        <taxon>Agaricomycetes</taxon>
        <taxon>Hymenochaetales</taxon>
        <taxon>Hymenochaetaceae</taxon>
        <taxon>Phellinidium</taxon>
    </lineage>
</organism>
<reference evidence="1 2" key="1">
    <citation type="submission" date="2019-02" db="EMBL/GenBank/DDBJ databases">
        <title>Genome sequencing of the rare red list fungi Phellinidium pouzarii.</title>
        <authorList>
            <person name="Buettner E."/>
            <person name="Kellner H."/>
        </authorList>
    </citation>
    <scope>NUCLEOTIDE SEQUENCE [LARGE SCALE GENOMIC DNA]</scope>
    <source>
        <strain evidence="1 2">DSM 108285</strain>
    </source>
</reference>
<dbReference type="Gene3D" id="3.80.10.10">
    <property type="entry name" value="Ribonuclease Inhibitor"/>
    <property type="match status" value="1"/>
</dbReference>
<dbReference type="SUPFAM" id="SSF52047">
    <property type="entry name" value="RNI-like"/>
    <property type="match status" value="1"/>
</dbReference>
<dbReference type="EMBL" id="SGPK01000237">
    <property type="protein sequence ID" value="THH05782.1"/>
    <property type="molecule type" value="Genomic_DNA"/>
</dbReference>
<dbReference type="AlphaFoldDB" id="A0A4S4L342"/>
<keyword evidence="2" id="KW-1185">Reference proteome</keyword>
<protein>
    <recommendedName>
        <fullName evidence="3">F-box domain-containing protein</fullName>
    </recommendedName>
</protein>
<dbReference type="OrthoDB" id="3005567at2759"/>
<comment type="caution">
    <text evidence="1">The sequence shown here is derived from an EMBL/GenBank/DDBJ whole genome shotgun (WGS) entry which is preliminary data.</text>
</comment>
<name>A0A4S4L342_9AGAM</name>
<proteinExistence type="predicted"/>